<evidence type="ECO:0000259" key="5">
    <source>
        <dbReference type="Pfam" id="PF08450"/>
    </source>
</evidence>
<dbReference type="GO" id="GO:0005509">
    <property type="term" value="F:calcium ion binding"/>
    <property type="evidence" value="ECO:0007669"/>
    <property type="project" value="TreeGrafter"/>
</dbReference>
<feature type="signal peptide" evidence="4">
    <location>
        <begin position="1"/>
        <end position="20"/>
    </location>
</feature>
<feature type="binding site" evidence="3">
    <location>
        <position position="181"/>
    </location>
    <ligand>
        <name>a divalent metal cation</name>
        <dbReference type="ChEBI" id="CHEBI:60240"/>
    </ligand>
</feature>
<evidence type="ECO:0000256" key="2">
    <source>
        <dbReference type="PIRSR" id="PIRSR605511-1"/>
    </source>
</evidence>
<feature type="binding site" evidence="3">
    <location>
        <position position="39"/>
    </location>
    <ligand>
        <name>a divalent metal cation</name>
        <dbReference type="ChEBI" id="CHEBI:60240"/>
    </ligand>
</feature>
<dbReference type="PRINTS" id="PR01790">
    <property type="entry name" value="SMP30FAMILY"/>
</dbReference>
<dbReference type="PANTHER" id="PTHR10907">
    <property type="entry name" value="REGUCALCIN"/>
    <property type="match status" value="1"/>
</dbReference>
<comment type="similarity">
    <text evidence="1">Belongs to the SMP-30/CGR1 family.</text>
</comment>
<reference evidence="6" key="2">
    <citation type="submission" date="2014-07" db="EMBL/GenBank/DDBJ databases">
        <authorList>
            <person name="Hull J."/>
        </authorList>
    </citation>
    <scope>NUCLEOTIDE SEQUENCE</scope>
</reference>
<feature type="binding site" evidence="3">
    <location>
        <position position="129"/>
    </location>
    <ligand>
        <name>substrate</name>
    </ligand>
</feature>
<keyword evidence="3" id="KW-0862">Zinc</keyword>
<feature type="non-terminal residue" evidence="6">
    <location>
        <position position="374"/>
    </location>
</feature>
<dbReference type="Pfam" id="PF08450">
    <property type="entry name" value="SGL"/>
    <property type="match status" value="1"/>
</dbReference>
<accession>A0A0A9YC45</accession>
<feature type="chain" id="PRO_5002053457" evidence="4">
    <location>
        <begin position="21"/>
        <end position="374"/>
    </location>
</feature>
<gene>
    <name evidence="6" type="primary">RGN_7</name>
    <name evidence="6" type="ORF">CM83_33426</name>
</gene>
<feature type="binding site" evidence="3">
    <location>
        <position position="233"/>
    </location>
    <ligand>
        <name>a divalent metal cation</name>
        <dbReference type="ChEBI" id="CHEBI:60240"/>
    </ligand>
</feature>
<dbReference type="AlphaFoldDB" id="A0A0A9YC45"/>
<dbReference type="SUPFAM" id="SSF63829">
    <property type="entry name" value="Calcium-dependent phosphotriesterase"/>
    <property type="match status" value="1"/>
</dbReference>
<organism evidence="6">
    <name type="scientific">Lygus hesperus</name>
    <name type="common">Western plant bug</name>
    <dbReference type="NCBI Taxonomy" id="30085"/>
    <lineage>
        <taxon>Eukaryota</taxon>
        <taxon>Metazoa</taxon>
        <taxon>Ecdysozoa</taxon>
        <taxon>Arthropoda</taxon>
        <taxon>Hexapoda</taxon>
        <taxon>Insecta</taxon>
        <taxon>Pterygota</taxon>
        <taxon>Neoptera</taxon>
        <taxon>Paraneoptera</taxon>
        <taxon>Hemiptera</taxon>
        <taxon>Heteroptera</taxon>
        <taxon>Panheteroptera</taxon>
        <taxon>Cimicomorpha</taxon>
        <taxon>Miridae</taxon>
        <taxon>Mirini</taxon>
        <taxon>Lygus</taxon>
    </lineage>
</organism>
<reference evidence="6" key="1">
    <citation type="journal article" date="2014" name="PLoS ONE">
        <title>Transcriptome-Based Identification of ABC Transporters in the Western Tarnished Plant Bug Lygus hesperus.</title>
        <authorList>
            <person name="Hull J.J."/>
            <person name="Chaney K."/>
            <person name="Geib S.M."/>
            <person name="Fabrick J.A."/>
            <person name="Brent C.S."/>
            <person name="Walsh D."/>
            <person name="Lavine L.C."/>
        </authorList>
    </citation>
    <scope>NUCLEOTIDE SEQUENCE</scope>
</reference>
<feature type="binding site" evidence="3">
    <location>
        <position position="131"/>
    </location>
    <ligand>
        <name>substrate</name>
    </ligand>
</feature>
<feature type="active site" description="Proton donor/acceptor" evidence="2">
    <location>
        <position position="233"/>
    </location>
</feature>
<feature type="domain" description="SMP-30/Gluconolactonase/LRE-like region" evidence="5">
    <location>
        <begin position="39"/>
        <end position="293"/>
    </location>
</feature>
<dbReference type="InterPro" id="IPR011042">
    <property type="entry name" value="6-blade_b-propeller_TolB-like"/>
</dbReference>
<dbReference type="InterPro" id="IPR013658">
    <property type="entry name" value="SGL"/>
</dbReference>
<name>A0A0A9YC45_LYGHE</name>
<dbReference type="InterPro" id="IPR005511">
    <property type="entry name" value="SMP-30"/>
</dbReference>
<dbReference type="Gene3D" id="2.120.10.30">
    <property type="entry name" value="TolB, C-terminal domain"/>
    <property type="match status" value="1"/>
</dbReference>
<dbReference type="PANTHER" id="PTHR10907:SF66">
    <property type="entry name" value="MIP34848P1-RELATED"/>
    <property type="match status" value="1"/>
</dbReference>
<evidence type="ECO:0000256" key="1">
    <source>
        <dbReference type="ARBA" id="ARBA00008853"/>
    </source>
</evidence>
<evidence type="ECO:0000256" key="3">
    <source>
        <dbReference type="PIRSR" id="PIRSR605511-2"/>
    </source>
</evidence>
<dbReference type="EMBL" id="GBHO01014403">
    <property type="protein sequence ID" value="JAG29201.1"/>
    <property type="molecule type" value="Transcribed_RNA"/>
</dbReference>
<sequence>MCSLFSLFVVSIYLIPYAFPVDAMYKIERLNIDGLGLVEGPHWDVETQSLFFVDLRVGKINMYTPATKRFISIKTWDGTTSFIIPVRDRSDHFVVGEKLNVTLIHWDVENNKIVSKQVLATMPDKPTNRLNDGKCDSSGRLWLGTMSDARGKDIKTGAGSFYSYSKNEGVKLQLKNITISNGIAQSLDNKKFWYVDSRKFTVDEFDFNMDKGEIKNMRTLFDVKKHDIPGAPDGLTTDADGNLWVALFGGSRIIRVKPSTGELLQTLSIPGSNTKVTSTGFGGPNLDELYVMATTDDETGSIFLVTGLGVRGHPPPSFNLPSLLTLQQHKIERLNIDGLTLVESPYWNIETQSLFFVELRVGKIHMYTPATKRA</sequence>
<evidence type="ECO:0000313" key="6">
    <source>
        <dbReference type="EMBL" id="JAG29201.1"/>
    </source>
</evidence>
<dbReference type="GO" id="GO:0019853">
    <property type="term" value="P:L-ascorbic acid biosynthetic process"/>
    <property type="evidence" value="ECO:0007669"/>
    <property type="project" value="TreeGrafter"/>
</dbReference>
<keyword evidence="3" id="KW-0479">Metal-binding</keyword>
<keyword evidence="4" id="KW-0732">Signal</keyword>
<comment type="cofactor">
    <cofactor evidence="3">
        <name>Zn(2+)</name>
        <dbReference type="ChEBI" id="CHEBI:29105"/>
    </cofactor>
    <text evidence="3">Binds 1 divalent metal cation per subunit.</text>
</comment>
<protein>
    <submittedName>
        <fullName evidence="6">Regucalcin</fullName>
    </submittedName>
</protein>
<dbReference type="GO" id="GO:0004341">
    <property type="term" value="F:gluconolactonase activity"/>
    <property type="evidence" value="ECO:0007669"/>
    <property type="project" value="TreeGrafter"/>
</dbReference>
<proteinExistence type="inferred from homology"/>
<evidence type="ECO:0000256" key="4">
    <source>
        <dbReference type="SAM" id="SignalP"/>
    </source>
</evidence>